<evidence type="ECO:0000259" key="13">
    <source>
        <dbReference type="Pfam" id="PF13244"/>
    </source>
</evidence>
<proteinExistence type="predicted"/>
<feature type="domain" description="MrpA C-terminal/MbhD" evidence="13">
    <location>
        <begin position="613"/>
        <end position="677"/>
    </location>
</feature>
<feature type="transmembrane region" description="Helical" evidence="10">
    <location>
        <begin position="373"/>
        <end position="392"/>
    </location>
</feature>
<feature type="transmembrane region" description="Helical" evidence="10">
    <location>
        <begin position="115"/>
        <end position="132"/>
    </location>
</feature>
<dbReference type="AlphaFoldDB" id="A0A0D0KQD5"/>
<evidence type="ECO:0000256" key="7">
    <source>
        <dbReference type="ARBA" id="ARBA00023065"/>
    </source>
</evidence>
<evidence type="ECO:0000256" key="8">
    <source>
        <dbReference type="ARBA" id="ARBA00023136"/>
    </source>
</evidence>
<keyword evidence="3" id="KW-0050">Antiport</keyword>
<dbReference type="InterPro" id="IPR001516">
    <property type="entry name" value="Proton_antipo_N"/>
</dbReference>
<gene>
    <name evidence="15" type="ORF">RU07_14270</name>
</gene>
<keyword evidence="7" id="KW-0406">Ion transport</keyword>
<feature type="transmembrane region" description="Helical" evidence="10">
    <location>
        <begin position="499"/>
        <end position="524"/>
    </location>
</feature>
<dbReference type="GO" id="GO:0005886">
    <property type="term" value="C:plasma membrane"/>
    <property type="evidence" value="ECO:0007669"/>
    <property type="project" value="UniProtKB-SubCell"/>
</dbReference>
<feature type="transmembrane region" description="Helical" evidence="10">
    <location>
        <begin position="655"/>
        <end position="678"/>
    </location>
</feature>
<organism evidence="15 16">
    <name type="scientific">Agrobacterium tumefaciens</name>
    <dbReference type="NCBI Taxonomy" id="358"/>
    <lineage>
        <taxon>Bacteria</taxon>
        <taxon>Pseudomonadati</taxon>
        <taxon>Pseudomonadota</taxon>
        <taxon>Alphaproteobacteria</taxon>
        <taxon>Hyphomicrobiales</taxon>
        <taxon>Rhizobiaceae</taxon>
        <taxon>Rhizobium/Agrobacterium group</taxon>
        <taxon>Agrobacterium</taxon>
        <taxon>Agrobacterium tumefaciens complex</taxon>
    </lineage>
</organism>
<feature type="domain" description="MrpA C-terminal/MbhE" evidence="14">
    <location>
        <begin position="690"/>
        <end position="775"/>
    </location>
</feature>
<feature type="transmembrane region" description="Helical" evidence="10">
    <location>
        <begin position="167"/>
        <end position="191"/>
    </location>
</feature>
<dbReference type="PANTHER" id="PTHR43373:SF1">
    <property type="entry name" value="NA(+)_H(+) ANTIPORTER SUBUNIT A"/>
    <property type="match status" value="1"/>
</dbReference>
<feature type="transmembrane region" description="Helical" evidence="10">
    <location>
        <begin position="753"/>
        <end position="769"/>
    </location>
</feature>
<feature type="transmembrane region" description="Helical" evidence="10">
    <location>
        <begin position="454"/>
        <end position="479"/>
    </location>
</feature>
<dbReference type="Pfam" id="PF00361">
    <property type="entry name" value="Proton_antipo_M"/>
    <property type="match status" value="1"/>
</dbReference>
<evidence type="ECO:0000256" key="1">
    <source>
        <dbReference type="ARBA" id="ARBA00004651"/>
    </source>
</evidence>
<feature type="transmembrane region" description="Helical" evidence="10">
    <location>
        <begin position="211"/>
        <end position="236"/>
    </location>
</feature>
<evidence type="ECO:0000256" key="5">
    <source>
        <dbReference type="ARBA" id="ARBA00022692"/>
    </source>
</evidence>
<evidence type="ECO:0000256" key="2">
    <source>
        <dbReference type="ARBA" id="ARBA00022448"/>
    </source>
</evidence>
<comment type="caution">
    <text evidence="15">The sequence shown here is derived from an EMBL/GenBank/DDBJ whole genome shotgun (WGS) entry which is preliminary data.</text>
</comment>
<dbReference type="InterPro" id="IPR001750">
    <property type="entry name" value="ND/Mrp_TM"/>
</dbReference>
<evidence type="ECO:0000256" key="9">
    <source>
        <dbReference type="RuleBase" id="RU000320"/>
    </source>
</evidence>
<feature type="transmembrane region" description="Helical" evidence="10">
    <location>
        <begin position="34"/>
        <end position="58"/>
    </location>
</feature>
<comment type="subcellular location">
    <subcellularLocation>
        <location evidence="1">Cell membrane</location>
        <topology evidence="1">Multi-pass membrane protein</topology>
    </subcellularLocation>
    <subcellularLocation>
        <location evidence="9">Membrane</location>
        <topology evidence="9">Multi-pass membrane protein</topology>
    </subcellularLocation>
</comment>
<feature type="transmembrane region" description="Helical" evidence="10">
    <location>
        <begin position="629"/>
        <end position="649"/>
    </location>
</feature>
<dbReference type="PRINTS" id="PR01434">
    <property type="entry name" value="NADHDHGNASE5"/>
</dbReference>
<feature type="transmembrane region" description="Helical" evidence="10">
    <location>
        <begin position="278"/>
        <end position="296"/>
    </location>
</feature>
<feature type="transmembrane region" description="Helical" evidence="10">
    <location>
        <begin position="690"/>
        <end position="708"/>
    </location>
</feature>
<feature type="transmembrane region" description="Helical" evidence="10">
    <location>
        <begin position="604"/>
        <end position="622"/>
    </location>
</feature>
<dbReference type="InterPro" id="IPR025383">
    <property type="entry name" value="MrpA_C/MbhD"/>
</dbReference>
<dbReference type="OrthoDB" id="9811798at2"/>
<evidence type="ECO:0000259" key="14">
    <source>
        <dbReference type="Pfam" id="PF20501"/>
    </source>
</evidence>
<dbReference type="Pfam" id="PF20501">
    <property type="entry name" value="MbhE"/>
    <property type="match status" value="1"/>
</dbReference>
<feature type="transmembrane region" description="Helical" evidence="10">
    <location>
        <begin position="571"/>
        <end position="592"/>
    </location>
</feature>
<dbReference type="PANTHER" id="PTHR43373">
    <property type="entry name" value="NA(+)/H(+) ANTIPORTER SUBUNIT"/>
    <property type="match status" value="1"/>
</dbReference>
<feature type="transmembrane region" description="Helical" evidence="10">
    <location>
        <begin position="6"/>
        <end position="27"/>
    </location>
</feature>
<feature type="transmembrane region" description="Helical" evidence="10">
    <location>
        <begin position="412"/>
        <end position="434"/>
    </location>
</feature>
<accession>A0A0D0KQD5</accession>
<dbReference type="Proteomes" id="UP000035017">
    <property type="component" value="Unassembled WGS sequence"/>
</dbReference>
<keyword evidence="5 9" id="KW-0812">Transmembrane</keyword>
<evidence type="ECO:0000313" key="15">
    <source>
        <dbReference type="EMBL" id="KIQ01904.1"/>
    </source>
</evidence>
<keyword evidence="4" id="KW-1003">Cell membrane</keyword>
<feature type="transmembrane region" description="Helical" evidence="10">
    <location>
        <begin position="330"/>
        <end position="352"/>
    </location>
</feature>
<dbReference type="NCBIfam" id="NF009287">
    <property type="entry name" value="PRK12647.1"/>
    <property type="match status" value="1"/>
</dbReference>
<evidence type="ECO:0000256" key="3">
    <source>
        <dbReference type="ARBA" id="ARBA00022449"/>
    </source>
</evidence>
<dbReference type="Pfam" id="PF13244">
    <property type="entry name" value="MbhD"/>
    <property type="match status" value="1"/>
</dbReference>
<keyword evidence="8 10" id="KW-0472">Membrane</keyword>
<feature type="domain" description="NADH-Ubiquinone oxidoreductase (complex I) chain 5 N-terminal" evidence="12">
    <location>
        <begin position="69"/>
        <end position="115"/>
    </location>
</feature>
<evidence type="ECO:0000256" key="4">
    <source>
        <dbReference type="ARBA" id="ARBA00022475"/>
    </source>
</evidence>
<feature type="transmembrane region" description="Helical" evidence="10">
    <location>
        <begin position="78"/>
        <end position="103"/>
    </location>
</feature>
<sequence>MIANVTSMTFLVLFLPFVMALCAPVAVGRLGHRAAWLLAIAPALAFAHFLSFLPEIAAGEVITGGYVWVPSFNLSFSWFIDGLSLTFALLITGIGTLIVLYAGGYMKGHPQQGRFLAFLLLFMGAMLGVVVSDSLMMLFVYWELTSITSFLLIGFDHKREASRRAALQALGVTGGGGLALLAGLIFIWNISGTTQLSLLVHGNDVLRQSPFYFATLLLVLGGAFTKSAQFPFHFWLPNAMEAPTPVSAYLHSATMVKAGVYLLMRLNPVLGDTAAWEILLPFFGGLTMLTGAFLAIRQTDLKLMLAYTTVSSLGLLVMLTGIGTEHAIEAAVLYLVAHSLFKGALFMVAGIIDHEAGTRDVTKLGGLRKAMPITFIAAMAAALSMAGLPPFLGFLAKEEIYYALAHANPRAILFTGIAIIGNALMLAIAFAVALKPFIGKPRKTPKQAHEGPVLLWLGPAVLALVGLLAALFSGGFHAFVSTPMATAIAGEPRPVTMSLIPHIGVPLGLSLLTVALGVVVYTNLARARGLMDRALISAGPGPDRAFDAVISGLVKLSFYVTRIIQPGRLEFYVTVTFAIIALVLLVPLFAYGELPAMPSWPADMLLHEFTFIVIAIIGLIAVLTAASRLTAIVALGIQGFAVAVLFLLFGAPDLAFTQFMVETLSVVILTLVMTRLRLSPSDHRHRGQKLLDGTIALACGTGFALLLLKATERPFNTGLTEFFSAYSKIIAHGNNVVNVIIVDFRGTDTLGEIAVVMITALAILALIRIRAKPATGTKAGDNRA</sequence>
<keyword evidence="6 10" id="KW-1133">Transmembrane helix</keyword>
<dbReference type="InterPro" id="IPR042106">
    <property type="entry name" value="Nuo/plastoQ_OxRdtase_6_NuoJ"/>
</dbReference>
<reference evidence="15 16" key="1">
    <citation type="submission" date="2014-12" db="EMBL/GenBank/DDBJ databases">
        <title>16Stimator: statistical estimation of ribosomal gene copy numbers from draft genome assemblies.</title>
        <authorList>
            <person name="Perisin M.A."/>
            <person name="Vetter M."/>
            <person name="Gilbert J.A."/>
            <person name="Bergelson J."/>
        </authorList>
    </citation>
    <scope>NUCLEOTIDE SEQUENCE [LARGE SCALE GENOMIC DNA]</scope>
    <source>
        <strain evidence="15 16">MEJ076</strain>
    </source>
</reference>
<dbReference type="Gene3D" id="1.20.120.1200">
    <property type="entry name" value="NADH-ubiquinone/plastoquinone oxidoreductase chain 6, subunit NuoJ"/>
    <property type="match status" value="1"/>
</dbReference>
<evidence type="ECO:0000256" key="6">
    <source>
        <dbReference type="ARBA" id="ARBA00022989"/>
    </source>
</evidence>
<evidence type="ECO:0000259" key="12">
    <source>
        <dbReference type="Pfam" id="PF00662"/>
    </source>
</evidence>
<evidence type="ECO:0000313" key="16">
    <source>
        <dbReference type="Proteomes" id="UP000035017"/>
    </source>
</evidence>
<dbReference type="EMBL" id="JXQV01000012">
    <property type="protein sequence ID" value="KIQ01904.1"/>
    <property type="molecule type" value="Genomic_DNA"/>
</dbReference>
<feature type="domain" description="NADH:quinone oxidoreductase/Mrp antiporter transmembrane" evidence="11">
    <location>
        <begin position="132"/>
        <end position="416"/>
    </location>
</feature>
<feature type="transmembrane region" description="Helical" evidence="10">
    <location>
        <begin position="303"/>
        <end position="324"/>
    </location>
</feature>
<dbReference type="InterPro" id="IPR050616">
    <property type="entry name" value="CPA3_Na-H_Antiporter_A"/>
</dbReference>
<evidence type="ECO:0000256" key="10">
    <source>
        <dbReference type="SAM" id="Phobius"/>
    </source>
</evidence>
<dbReference type="InterPro" id="IPR046806">
    <property type="entry name" value="MrpA_C/MbhE"/>
</dbReference>
<dbReference type="GO" id="GO:0015297">
    <property type="term" value="F:antiporter activity"/>
    <property type="evidence" value="ECO:0007669"/>
    <property type="project" value="UniProtKB-KW"/>
</dbReference>
<evidence type="ECO:0000259" key="11">
    <source>
        <dbReference type="Pfam" id="PF00361"/>
    </source>
</evidence>
<dbReference type="Pfam" id="PF00662">
    <property type="entry name" value="Proton_antipo_N"/>
    <property type="match status" value="1"/>
</dbReference>
<protein>
    <submittedName>
        <fullName evidence="15">Monovalent cation/H+ antiporter subunit A</fullName>
    </submittedName>
</protein>
<keyword evidence="2" id="KW-0813">Transport</keyword>
<name>A0A0D0KQD5_AGRTU</name>
<dbReference type="GO" id="GO:0006811">
    <property type="term" value="P:monoatomic ion transport"/>
    <property type="evidence" value="ECO:0007669"/>
    <property type="project" value="UniProtKB-KW"/>
</dbReference>